<keyword evidence="2" id="KW-1133">Transmembrane helix</keyword>
<feature type="compositionally biased region" description="Low complexity" evidence="1">
    <location>
        <begin position="59"/>
        <end position="73"/>
    </location>
</feature>
<dbReference type="AlphaFoldDB" id="A0A9X3PRU5"/>
<name>A0A9X3PRU5_9ACTN</name>
<feature type="transmembrane region" description="Helical" evidence="2">
    <location>
        <begin position="90"/>
        <end position="114"/>
    </location>
</feature>
<keyword evidence="6" id="KW-1185">Reference proteome</keyword>
<dbReference type="RefSeq" id="WP_270120706.1">
    <property type="nucleotide sequence ID" value="NZ_BAAAOM010000004.1"/>
</dbReference>
<keyword evidence="2" id="KW-0472">Membrane</keyword>
<evidence type="ECO:0000256" key="2">
    <source>
        <dbReference type="SAM" id="Phobius"/>
    </source>
</evidence>
<feature type="region of interest" description="Disordered" evidence="1">
    <location>
        <begin position="1"/>
        <end position="78"/>
    </location>
</feature>
<dbReference type="Proteomes" id="UP001183604">
    <property type="component" value="Unassembled WGS sequence"/>
</dbReference>
<feature type="compositionally biased region" description="Polar residues" evidence="1">
    <location>
        <begin position="23"/>
        <end position="32"/>
    </location>
</feature>
<dbReference type="EMBL" id="JAPZVQ010000002">
    <property type="protein sequence ID" value="MDA1384278.1"/>
    <property type="molecule type" value="Genomic_DNA"/>
</dbReference>
<keyword evidence="2" id="KW-0812">Transmembrane</keyword>
<comment type="caution">
    <text evidence="3">The sequence shown here is derived from an EMBL/GenBank/DDBJ whole genome shotgun (WGS) entry which is preliminary data.</text>
</comment>
<accession>A0A9X3PRU5</accession>
<evidence type="ECO:0000256" key="1">
    <source>
        <dbReference type="SAM" id="MobiDB-lite"/>
    </source>
</evidence>
<feature type="compositionally biased region" description="Pro residues" evidence="1">
    <location>
        <begin position="33"/>
        <end position="58"/>
    </location>
</feature>
<feature type="compositionally biased region" description="Acidic residues" evidence="1">
    <location>
        <begin position="128"/>
        <end position="141"/>
    </location>
</feature>
<gene>
    <name evidence="4" type="ORF">J2S69_003010</name>
    <name evidence="3" type="ORF">O2L01_04720</name>
</gene>
<evidence type="ECO:0000313" key="4">
    <source>
        <dbReference type="EMBL" id="MDR7339291.1"/>
    </source>
</evidence>
<organism evidence="3 5">
    <name type="scientific">Glycomyces lechevalierae</name>
    <dbReference type="NCBI Taxonomy" id="256034"/>
    <lineage>
        <taxon>Bacteria</taxon>
        <taxon>Bacillati</taxon>
        <taxon>Actinomycetota</taxon>
        <taxon>Actinomycetes</taxon>
        <taxon>Glycomycetales</taxon>
        <taxon>Glycomycetaceae</taxon>
        <taxon>Glycomyces</taxon>
    </lineage>
</organism>
<proteinExistence type="predicted"/>
<sequence length="283" mass="29756">MTYPPPGGGNPQYQLQPEPQQPSDPYSQGYNSTPPPGNYYQQPPPQQYTQPPSQPMMPPQVGVQPGYPSAPGSILPPPLPPAKQGGNLPVILGVVVALVVVLGVAAVLLIPGLVNGDDEDPQAGGGDETSESAEPSTEEASSEPATEPSEEETADAGGDDDFATWGTPVNSDEVAGGTPEAAAINYRIGSDTDDDDLMQAQVCASPSSAMQSDLDWELENTGYNFGFLLWSMSREVDGGVEVWVGWTMDDSAPSSTAEMEEGSGYTFTAIEEDGGWKLCDVTW</sequence>
<reference evidence="4 6" key="2">
    <citation type="submission" date="2023-07" db="EMBL/GenBank/DDBJ databases">
        <title>Sequencing the genomes of 1000 actinobacteria strains.</title>
        <authorList>
            <person name="Klenk H.-P."/>
        </authorList>
    </citation>
    <scope>NUCLEOTIDE SEQUENCE [LARGE SCALE GENOMIC DNA]</scope>
    <source>
        <strain evidence="4 6">DSM 44724</strain>
    </source>
</reference>
<dbReference type="EMBL" id="JAVDYD010000001">
    <property type="protein sequence ID" value="MDR7339291.1"/>
    <property type="molecule type" value="Genomic_DNA"/>
</dbReference>
<evidence type="ECO:0000313" key="5">
    <source>
        <dbReference type="Proteomes" id="UP001145799"/>
    </source>
</evidence>
<feature type="region of interest" description="Disordered" evidence="1">
    <location>
        <begin position="114"/>
        <end position="178"/>
    </location>
</feature>
<protein>
    <submittedName>
        <fullName evidence="3">Uncharacterized protein</fullName>
    </submittedName>
</protein>
<dbReference type="Proteomes" id="UP001145799">
    <property type="component" value="Unassembled WGS sequence"/>
</dbReference>
<feature type="compositionally biased region" description="Acidic residues" evidence="1">
    <location>
        <begin position="148"/>
        <end position="162"/>
    </location>
</feature>
<evidence type="ECO:0000313" key="3">
    <source>
        <dbReference type="EMBL" id="MDA1384278.1"/>
    </source>
</evidence>
<reference evidence="3" key="1">
    <citation type="submission" date="2022-12" db="EMBL/GenBank/DDBJ databases">
        <title>Gycomyces niveus sp.nov., a novel actinomycete isolated from soil in Shouguang.</title>
        <authorList>
            <person name="Yang X."/>
        </authorList>
    </citation>
    <scope>NUCLEOTIDE SEQUENCE</scope>
    <source>
        <strain evidence="3">DSM 44724</strain>
    </source>
</reference>
<evidence type="ECO:0000313" key="6">
    <source>
        <dbReference type="Proteomes" id="UP001183604"/>
    </source>
</evidence>
<dbReference type="SUPFAM" id="SSF81995">
    <property type="entry name" value="beta-sandwich domain of Sec23/24"/>
    <property type="match status" value="1"/>
</dbReference>